<dbReference type="OrthoDB" id="9776116at2"/>
<accession>A0A516PYI8</accession>
<feature type="transmembrane region" description="Helical" evidence="1">
    <location>
        <begin position="12"/>
        <end position="32"/>
    </location>
</feature>
<dbReference type="KEGG" id="mik:FOE78_10275"/>
<evidence type="ECO:0000259" key="2">
    <source>
        <dbReference type="Pfam" id="PF01882"/>
    </source>
</evidence>
<dbReference type="AlphaFoldDB" id="A0A516PYI8"/>
<dbReference type="PANTHER" id="PTHR33608">
    <property type="entry name" value="BLL2464 PROTEIN"/>
    <property type="match status" value="1"/>
</dbReference>
<keyword evidence="1" id="KW-0812">Transmembrane</keyword>
<keyword evidence="1" id="KW-1133">Transmembrane helix</keyword>
<feature type="domain" description="DUF58" evidence="2">
    <location>
        <begin position="202"/>
        <end position="381"/>
    </location>
</feature>
<evidence type="ECO:0000313" key="3">
    <source>
        <dbReference type="EMBL" id="QDP96233.1"/>
    </source>
</evidence>
<proteinExistence type="predicted"/>
<dbReference type="PANTHER" id="PTHR33608:SF6">
    <property type="entry name" value="BLL2464 PROTEIN"/>
    <property type="match status" value="1"/>
</dbReference>
<dbReference type="EMBL" id="CP041692">
    <property type="protein sequence ID" value="QDP96233.1"/>
    <property type="molecule type" value="Genomic_DNA"/>
</dbReference>
<reference evidence="3 4" key="1">
    <citation type="submission" date="2019-07" db="EMBL/GenBank/DDBJ databases">
        <title>Microlunatus dokdonensis sp. nov. isolated from the rhizospheric soil of the wild plant Elymus tsukushiensis.</title>
        <authorList>
            <person name="Ghim S.-Y."/>
            <person name="Hwang Y.-J."/>
            <person name="Son J.-S."/>
            <person name="Shin J.-H."/>
        </authorList>
    </citation>
    <scope>NUCLEOTIDE SEQUENCE [LARGE SCALE GENOMIC DNA]</scope>
    <source>
        <strain evidence="3 4">KUDC0627</strain>
    </source>
</reference>
<dbReference type="Pfam" id="PF01882">
    <property type="entry name" value="DUF58"/>
    <property type="match status" value="1"/>
</dbReference>
<protein>
    <submittedName>
        <fullName evidence="3">DUF58 domain-containing protein</fullName>
    </submittedName>
</protein>
<evidence type="ECO:0000313" key="4">
    <source>
        <dbReference type="Proteomes" id="UP000319263"/>
    </source>
</evidence>
<gene>
    <name evidence="3" type="ORF">FOE78_10275</name>
</gene>
<dbReference type="InterPro" id="IPR002881">
    <property type="entry name" value="DUF58"/>
</dbReference>
<keyword evidence="1" id="KW-0472">Membrane</keyword>
<feature type="transmembrane region" description="Helical" evidence="1">
    <location>
        <begin position="38"/>
        <end position="54"/>
    </location>
</feature>
<evidence type="ECO:0000256" key="1">
    <source>
        <dbReference type="SAM" id="Phobius"/>
    </source>
</evidence>
<organism evidence="3 4">
    <name type="scientific">Microlunatus elymi</name>
    <dbReference type="NCBI Taxonomy" id="2596828"/>
    <lineage>
        <taxon>Bacteria</taxon>
        <taxon>Bacillati</taxon>
        <taxon>Actinomycetota</taxon>
        <taxon>Actinomycetes</taxon>
        <taxon>Propionibacteriales</taxon>
        <taxon>Propionibacteriaceae</taxon>
        <taxon>Microlunatus</taxon>
    </lineage>
</organism>
<name>A0A516PYI8_9ACTN</name>
<keyword evidence="4" id="KW-1185">Reference proteome</keyword>
<dbReference type="Proteomes" id="UP000319263">
    <property type="component" value="Chromosome"/>
</dbReference>
<dbReference type="RefSeq" id="WP_143986199.1">
    <property type="nucleotide sequence ID" value="NZ_CP041692.1"/>
</dbReference>
<sequence>MSSDQREPDWLPTSGLATSIVVGVGLLLLGILTGRLQAAGMAAAILLGSSWLWLRRPRQRGSVRLSARAETSSASRVGGSIEWQPAAGTDSLRVRVSAPGHRSINAVLAAPEDGSAPRRAEISIRTARTGRRPIFTVDHGERYGQQLVGALGDTEGPMAITVLPKAELLREVPLPYRLQGLTGPHDSRRAGDGNDLRDINLFTPGDRLRRIDWRVTARRNSEAGAISDLYVRRSYATADAAVMLVLDSRDEVGPDLTTWNDSSSIAEDDPTSLDHARAAALTLARRYLAAGDRVGLEDLGRMRRPMPPAGGQRQLQRLTMRIALAEPEGEPRARHRAPRLPSGALIIICSTFLDDETAHLAQLWHGAGHRVLAVDVLPEPELKHAPDRLLTAYRIIAMEREDRLINLSRSGVEVIGWQQTADHPLRGSRRHRTRTTVGLSGQPIQVALATLSRSRSSRSRSGR</sequence>